<dbReference type="SMART" id="SM01130">
    <property type="entry name" value="DHDPS"/>
    <property type="match status" value="1"/>
</dbReference>
<dbReference type="EMBL" id="FMAH01000009">
    <property type="protein sequence ID" value="SCB23363.1"/>
    <property type="molecule type" value="Genomic_DNA"/>
</dbReference>
<dbReference type="Pfam" id="PF00701">
    <property type="entry name" value="DHDPS"/>
    <property type="match status" value="1"/>
</dbReference>
<gene>
    <name evidence="4" type="ORF">GA0061102_100963</name>
</gene>
<protein>
    <submittedName>
        <fullName evidence="4">4-hydroxy-tetrahydrodipicolinate synthase</fullName>
    </submittedName>
</protein>
<evidence type="ECO:0000313" key="4">
    <source>
        <dbReference type="EMBL" id="SCB23363.1"/>
    </source>
</evidence>
<evidence type="ECO:0000313" key="5">
    <source>
        <dbReference type="Proteomes" id="UP000199435"/>
    </source>
</evidence>
<dbReference type="STRING" id="411945.GA0061102_100963"/>
<organism evidence="4 5">
    <name type="scientific">Rhizobium miluonense</name>
    <dbReference type="NCBI Taxonomy" id="411945"/>
    <lineage>
        <taxon>Bacteria</taxon>
        <taxon>Pseudomonadati</taxon>
        <taxon>Pseudomonadota</taxon>
        <taxon>Alphaproteobacteria</taxon>
        <taxon>Hyphomicrobiales</taxon>
        <taxon>Rhizobiaceae</taxon>
        <taxon>Rhizobium/Agrobacterium group</taxon>
        <taxon>Rhizobium</taxon>
    </lineage>
</organism>
<dbReference type="PANTHER" id="PTHR12128:SF66">
    <property type="entry name" value="4-HYDROXY-2-OXOGLUTARATE ALDOLASE, MITOCHONDRIAL"/>
    <property type="match status" value="1"/>
</dbReference>
<dbReference type="PANTHER" id="PTHR12128">
    <property type="entry name" value="DIHYDRODIPICOLINATE SYNTHASE"/>
    <property type="match status" value="1"/>
</dbReference>
<dbReference type="SUPFAM" id="SSF51569">
    <property type="entry name" value="Aldolase"/>
    <property type="match status" value="1"/>
</dbReference>
<proteinExistence type="inferred from homology"/>
<name>A0A1C3V6L5_9HYPH</name>
<keyword evidence="5" id="KW-1185">Reference proteome</keyword>
<dbReference type="InterPro" id="IPR013785">
    <property type="entry name" value="Aldolase_TIM"/>
</dbReference>
<reference evidence="5" key="1">
    <citation type="submission" date="2016-08" db="EMBL/GenBank/DDBJ databases">
        <authorList>
            <person name="Varghese N."/>
            <person name="Submissions Spin"/>
        </authorList>
    </citation>
    <scope>NUCLEOTIDE SEQUENCE [LARGE SCALE GENOMIC DNA]</scope>
    <source>
        <strain evidence="5">HAMBI 2971</strain>
    </source>
</reference>
<dbReference type="AlphaFoldDB" id="A0A1C3V6L5"/>
<dbReference type="InterPro" id="IPR002220">
    <property type="entry name" value="DapA-like"/>
</dbReference>
<dbReference type="Gene3D" id="3.20.20.70">
    <property type="entry name" value="Aldolase class I"/>
    <property type="match status" value="1"/>
</dbReference>
<accession>A0A1C3V6L5</accession>
<keyword evidence="2 3" id="KW-0456">Lyase</keyword>
<dbReference type="PIRSF" id="PIRSF001365">
    <property type="entry name" value="DHDPS"/>
    <property type="match status" value="1"/>
</dbReference>
<dbReference type="OrthoDB" id="9796205at2"/>
<dbReference type="RefSeq" id="WP_092846711.1">
    <property type="nucleotide sequence ID" value="NZ_FMAH01000009.1"/>
</dbReference>
<dbReference type="GO" id="GO:0008840">
    <property type="term" value="F:4-hydroxy-tetrahydrodipicolinate synthase activity"/>
    <property type="evidence" value="ECO:0007669"/>
    <property type="project" value="TreeGrafter"/>
</dbReference>
<sequence length="318" mass="34937">MTAEPIGIWAAIPTPFSPSLELDEPGLRHNARHYVALGLRGVFCNGLIGEVWAMTLAERKRVVEVLVEEGQGRLGVSTVISASSIHETLELGAHAKEAGVDHAVIMVPTAGPRSREQQFEYVKLICDRLDMPIVLFNAAGATGSPLSPELFSDICTLPQIVMLKTTAYDHNNALRKAANGKVVVSDPLEEHFLENRLQSQQPILYADPEPYLYQFPGGCPIADYVAQLDRGENDAARAARERIEPLRRAFNKWVMGPLIEGHMPNAAVKRWSEMMGMAGGAVRAPIRPLSPIEKQTLEQEVRLAFEQSGLPNPETVYA</sequence>
<dbReference type="CDD" id="cd00408">
    <property type="entry name" value="DHDPS-like"/>
    <property type="match status" value="1"/>
</dbReference>
<evidence type="ECO:0000256" key="2">
    <source>
        <dbReference type="ARBA" id="ARBA00023239"/>
    </source>
</evidence>
<evidence type="ECO:0000256" key="1">
    <source>
        <dbReference type="ARBA" id="ARBA00007592"/>
    </source>
</evidence>
<evidence type="ECO:0000256" key="3">
    <source>
        <dbReference type="PIRNR" id="PIRNR001365"/>
    </source>
</evidence>
<dbReference type="Proteomes" id="UP000199435">
    <property type="component" value="Unassembled WGS sequence"/>
</dbReference>
<comment type="similarity">
    <text evidence="1 3">Belongs to the DapA family.</text>
</comment>